<dbReference type="RefSeq" id="XP_033699159.1">
    <property type="nucleotide sequence ID" value="XM_033843268.1"/>
</dbReference>
<accession>A0A6J3QAB0</accession>
<protein>
    <submittedName>
        <fullName evidence="3">Predicted GPI-anchored protein 58</fullName>
    </submittedName>
</protein>
<evidence type="ECO:0000256" key="1">
    <source>
        <dbReference type="SAM" id="MobiDB-lite"/>
    </source>
</evidence>
<feature type="region of interest" description="Disordered" evidence="1">
    <location>
        <begin position="1"/>
        <end position="147"/>
    </location>
</feature>
<keyword evidence="2" id="KW-1185">Reference proteome</keyword>
<sequence length="177" mass="17934">MAPAALPRAGPRGTGSERSWRGGGRAQASARALSRPDRGASSLTEPAAAAAAAEAATLLPRRQSQSSSARAEQGPPIEDQLGDESAGPQGFAGCRESGRAARPSFARAPSGPAQPAQRTPPPVPSPPVPLLRAVAPAESPGTPSPAAFAVSRNPSIFPAVDGCLEIRFPIPLNRPLS</sequence>
<feature type="compositionally biased region" description="Low complexity" evidence="1">
    <location>
        <begin position="100"/>
        <end position="117"/>
    </location>
</feature>
<organism evidence="2 3">
    <name type="scientific">Tursiops truncatus</name>
    <name type="common">Atlantic bottle-nosed dolphin</name>
    <name type="synonym">Delphinus truncatus</name>
    <dbReference type="NCBI Taxonomy" id="9739"/>
    <lineage>
        <taxon>Eukaryota</taxon>
        <taxon>Metazoa</taxon>
        <taxon>Chordata</taxon>
        <taxon>Craniata</taxon>
        <taxon>Vertebrata</taxon>
        <taxon>Euteleostomi</taxon>
        <taxon>Mammalia</taxon>
        <taxon>Eutheria</taxon>
        <taxon>Laurasiatheria</taxon>
        <taxon>Artiodactyla</taxon>
        <taxon>Whippomorpha</taxon>
        <taxon>Cetacea</taxon>
        <taxon>Odontoceti</taxon>
        <taxon>Delphinidae</taxon>
        <taxon>Tursiops</taxon>
    </lineage>
</organism>
<proteinExistence type="predicted"/>
<dbReference type="AlphaFoldDB" id="A0A6J3QAB0"/>
<evidence type="ECO:0000313" key="2">
    <source>
        <dbReference type="Proteomes" id="UP000245320"/>
    </source>
</evidence>
<reference evidence="3" key="1">
    <citation type="submission" date="2025-08" db="UniProtKB">
        <authorList>
            <consortium name="RefSeq"/>
        </authorList>
    </citation>
    <scope>IDENTIFICATION</scope>
    <source>
        <tissue evidence="3">Spleen</tissue>
    </source>
</reference>
<evidence type="ECO:0000313" key="3">
    <source>
        <dbReference type="RefSeq" id="XP_033699159.1"/>
    </source>
</evidence>
<feature type="compositionally biased region" description="Low complexity" evidence="1">
    <location>
        <begin position="1"/>
        <end position="11"/>
    </location>
</feature>
<feature type="compositionally biased region" description="Low complexity" evidence="1">
    <location>
        <begin position="40"/>
        <end position="71"/>
    </location>
</feature>
<dbReference type="InParanoid" id="A0A6J3QAB0"/>
<gene>
    <name evidence="3" type="primary">LOC117308746</name>
</gene>
<name>A0A6J3QAB0_TURTR</name>
<dbReference type="Proteomes" id="UP000245320">
    <property type="component" value="Chromosome 17"/>
</dbReference>
<feature type="compositionally biased region" description="Pro residues" evidence="1">
    <location>
        <begin position="118"/>
        <end position="129"/>
    </location>
</feature>